<feature type="signal peptide" evidence="1">
    <location>
        <begin position="1"/>
        <end position="21"/>
    </location>
</feature>
<keyword evidence="1" id="KW-0732">Signal</keyword>
<reference evidence="3 4" key="1">
    <citation type="submission" date="2020-08" db="EMBL/GenBank/DDBJ databases">
        <title>Genomic Encyclopedia of Type Strains, Phase IV (KMG-IV): sequencing the most valuable type-strain genomes for metagenomic binning, comparative biology and taxonomic classification.</title>
        <authorList>
            <person name="Goeker M."/>
        </authorList>
    </citation>
    <scope>NUCLEOTIDE SEQUENCE [LARGE SCALE GENOMIC DNA]</scope>
    <source>
        <strain evidence="3 4">DSM 102983</strain>
    </source>
</reference>
<evidence type="ECO:0000256" key="1">
    <source>
        <dbReference type="SAM" id="SignalP"/>
    </source>
</evidence>
<evidence type="ECO:0000313" key="3">
    <source>
        <dbReference type="EMBL" id="MBB4622129.1"/>
    </source>
</evidence>
<dbReference type="InterPro" id="IPR050463">
    <property type="entry name" value="Gfo/Idh/MocA_oxidrdct_glycsds"/>
</dbReference>
<protein>
    <submittedName>
        <fullName evidence="3">Dehydrogenase</fullName>
    </submittedName>
</protein>
<dbReference type="RefSeq" id="WP_183670458.1">
    <property type="nucleotide sequence ID" value="NZ_BMPB01000001.1"/>
</dbReference>
<dbReference type="Gene3D" id="3.30.360.10">
    <property type="entry name" value="Dihydrodipicolinate Reductase, domain 2"/>
    <property type="match status" value="1"/>
</dbReference>
<dbReference type="SUPFAM" id="SSF51735">
    <property type="entry name" value="NAD(P)-binding Rossmann-fold domains"/>
    <property type="match status" value="1"/>
</dbReference>
<evidence type="ECO:0000313" key="4">
    <source>
        <dbReference type="Proteomes" id="UP000533637"/>
    </source>
</evidence>
<dbReference type="Gene3D" id="3.40.50.720">
    <property type="entry name" value="NAD(P)-binding Rossmann-like Domain"/>
    <property type="match status" value="1"/>
</dbReference>
<name>A0ABR6KL82_9BACT</name>
<dbReference type="InterPro" id="IPR036291">
    <property type="entry name" value="NAD(P)-bd_dom_sf"/>
</dbReference>
<sequence>MRYKILILLIIPLFVCFDNQAQKTVRLGIIGLDTSHADAFIKLINSEQPDPDYVGFKVVAAYPYGSRTIESSIARIAGYTETAKKHGVRISSSIAELLQQVDCVLLETNDGTLHLEQATEVINSKKALFIDKPVAAGLSDVLAIYKLAEEKQVPVFSSSALRFSSRNQLLRGGNGPEGKVVGADCYSPCINEPSHAGFFWYGIHGVEILYTLMGKGCQSVSCTSNTDSDLVVGVWEDGRIGTFRGVRNSAHTYGGTVFCEKEVTQAGGYEGYEELLKSILTFFRTGIAPVEKEETIEIYTFMEAANESIRQGGKPVSIKDVYRKAVSSINKEQEVIPN</sequence>
<dbReference type="PANTHER" id="PTHR43818:SF9">
    <property type="entry name" value="HYPOTHETICAL OXIDOREDUCTASE"/>
    <property type="match status" value="1"/>
</dbReference>
<gene>
    <name evidence="3" type="ORF">GGQ57_002026</name>
</gene>
<dbReference type="Proteomes" id="UP000533637">
    <property type="component" value="Unassembled WGS sequence"/>
</dbReference>
<proteinExistence type="predicted"/>
<feature type="chain" id="PRO_5047012543" evidence="1">
    <location>
        <begin position="22"/>
        <end position="338"/>
    </location>
</feature>
<organism evidence="3 4">
    <name type="scientific">Parabacteroides faecis</name>
    <dbReference type="NCBI Taxonomy" id="1217282"/>
    <lineage>
        <taxon>Bacteria</taxon>
        <taxon>Pseudomonadati</taxon>
        <taxon>Bacteroidota</taxon>
        <taxon>Bacteroidia</taxon>
        <taxon>Bacteroidales</taxon>
        <taxon>Tannerellaceae</taxon>
        <taxon>Parabacteroides</taxon>
    </lineage>
</organism>
<comment type="caution">
    <text evidence="3">The sequence shown here is derived from an EMBL/GenBank/DDBJ whole genome shotgun (WGS) entry which is preliminary data.</text>
</comment>
<feature type="domain" description="Gfo/Idh/MocA-like oxidoreductase N-terminal" evidence="2">
    <location>
        <begin position="26"/>
        <end position="156"/>
    </location>
</feature>
<evidence type="ECO:0000259" key="2">
    <source>
        <dbReference type="Pfam" id="PF01408"/>
    </source>
</evidence>
<dbReference type="InterPro" id="IPR000683">
    <property type="entry name" value="Gfo/Idh/MocA-like_OxRdtase_N"/>
</dbReference>
<accession>A0ABR6KL82</accession>
<dbReference type="PANTHER" id="PTHR43818">
    <property type="entry name" value="BCDNA.GH03377"/>
    <property type="match status" value="1"/>
</dbReference>
<keyword evidence="4" id="KW-1185">Reference proteome</keyword>
<dbReference type="EMBL" id="JACHOC010000003">
    <property type="protein sequence ID" value="MBB4622129.1"/>
    <property type="molecule type" value="Genomic_DNA"/>
</dbReference>
<dbReference type="Pfam" id="PF01408">
    <property type="entry name" value="GFO_IDH_MocA"/>
    <property type="match status" value="1"/>
</dbReference>